<dbReference type="InterPro" id="IPR007318">
    <property type="entry name" value="Phopholipid_MeTrfase"/>
</dbReference>
<feature type="transmembrane region" description="Helical" evidence="5">
    <location>
        <begin position="95"/>
        <end position="114"/>
    </location>
</feature>
<keyword evidence="4 5" id="KW-0472">Membrane</keyword>
<organism evidence="6 7">
    <name type="scientific">Nocardioides acrostichi</name>
    <dbReference type="NCBI Taxonomy" id="2784339"/>
    <lineage>
        <taxon>Bacteria</taxon>
        <taxon>Bacillati</taxon>
        <taxon>Actinomycetota</taxon>
        <taxon>Actinomycetes</taxon>
        <taxon>Propionibacteriales</taxon>
        <taxon>Nocardioidaceae</taxon>
        <taxon>Nocardioides</taxon>
    </lineage>
</organism>
<keyword evidence="2 5" id="KW-0812">Transmembrane</keyword>
<feature type="transmembrane region" description="Helical" evidence="5">
    <location>
        <begin position="253"/>
        <end position="281"/>
    </location>
</feature>
<proteinExistence type="predicted"/>
<evidence type="ECO:0000256" key="2">
    <source>
        <dbReference type="ARBA" id="ARBA00022692"/>
    </source>
</evidence>
<reference evidence="6" key="1">
    <citation type="submission" date="2020-11" db="EMBL/GenBank/DDBJ databases">
        <title>Nocardioides sp. CBS4Y-1, whole genome shotgun sequence.</title>
        <authorList>
            <person name="Tuo L."/>
        </authorList>
    </citation>
    <scope>NUCLEOTIDE SEQUENCE</scope>
    <source>
        <strain evidence="6">CBS4Y-1</strain>
    </source>
</reference>
<dbReference type="Gene3D" id="1.20.120.1630">
    <property type="match status" value="1"/>
</dbReference>
<keyword evidence="3 5" id="KW-1133">Transmembrane helix</keyword>
<dbReference type="AlphaFoldDB" id="A0A930UX14"/>
<sequence>MTHADLLRNLLLLVPVVAVLTAAAVRRPDRSTVATAGLSSLLVVVGLMAVEVGTDWWAWAATPTAVLGVPTEAIAGWALIWGALPALVGGGVRAWPMWLLGFAWADALLMPRLAPLVVLVVLDDAWWHGEVLLLLAVALPALALATATRRRHWLTLRVLLQMGVFTGLVGWLTPTLALRHDGLGWSDVVDHRLGVRTTLLVVAAVAGVPTLAAVAELARVGHGTSWPWDPPDRLVTTGPYAYLANPMQLGASLLLLVLALAAGSPTLALGAVVAAVFSAVLAERHEHDTLSARWPEYSAYRRAVHAWRPRWRPYLTPVNGLATLLVSDDCGLCRATGDTLWRLHPVGLHRQAAESADRPVTRMTWAGSAPTEVGIAALGRALEHTTLAAAWWGWAVRLPVVRPCLQVVLDACGLGPRRLRTPAPLRSTGTERLTP</sequence>
<dbReference type="Proteomes" id="UP000656804">
    <property type="component" value="Unassembled WGS sequence"/>
</dbReference>
<gene>
    <name evidence="6" type="ORF">ISG29_06050</name>
</gene>
<evidence type="ECO:0000256" key="4">
    <source>
        <dbReference type="ARBA" id="ARBA00023136"/>
    </source>
</evidence>
<feature type="transmembrane region" description="Helical" evidence="5">
    <location>
        <begin position="6"/>
        <end position="25"/>
    </location>
</feature>
<comment type="subcellular location">
    <subcellularLocation>
        <location evidence="1">Endomembrane system</location>
        <topology evidence="1">Multi-pass membrane protein</topology>
    </subcellularLocation>
</comment>
<feature type="transmembrane region" description="Helical" evidence="5">
    <location>
        <begin position="126"/>
        <end position="147"/>
    </location>
</feature>
<dbReference type="RefSeq" id="WP_194502490.1">
    <property type="nucleotide sequence ID" value="NZ_JADIVZ010000002.1"/>
</dbReference>
<feature type="transmembrane region" description="Helical" evidence="5">
    <location>
        <begin position="32"/>
        <end position="50"/>
    </location>
</feature>
<comment type="caution">
    <text evidence="6">The sequence shown here is derived from an EMBL/GenBank/DDBJ whole genome shotgun (WGS) entry which is preliminary data.</text>
</comment>
<name>A0A930UX14_9ACTN</name>
<feature type="transmembrane region" description="Helical" evidence="5">
    <location>
        <begin position="193"/>
        <end position="215"/>
    </location>
</feature>
<evidence type="ECO:0000256" key="3">
    <source>
        <dbReference type="ARBA" id="ARBA00022989"/>
    </source>
</evidence>
<evidence type="ECO:0000313" key="6">
    <source>
        <dbReference type="EMBL" id="MBF4161247.1"/>
    </source>
</evidence>
<accession>A0A930UX14</accession>
<evidence type="ECO:0000313" key="7">
    <source>
        <dbReference type="Proteomes" id="UP000656804"/>
    </source>
</evidence>
<evidence type="ECO:0000256" key="1">
    <source>
        <dbReference type="ARBA" id="ARBA00004127"/>
    </source>
</evidence>
<protein>
    <submittedName>
        <fullName evidence="6">Isoprenylcysteine carboxylmethyltransferase family protein</fullName>
    </submittedName>
</protein>
<dbReference type="Pfam" id="PF04191">
    <property type="entry name" value="PEMT"/>
    <property type="match status" value="1"/>
</dbReference>
<dbReference type="EMBL" id="JADIVZ010000002">
    <property type="protein sequence ID" value="MBF4161247.1"/>
    <property type="molecule type" value="Genomic_DNA"/>
</dbReference>
<dbReference type="GO" id="GO:0012505">
    <property type="term" value="C:endomembrane system"/>
    <property type="evidence" value="ECO:0007669"/>
    <property type="project" value="UniProtKB-SubCell"/>
</dbReference>
<evidence type="ECO:0000256" key="5">
    <source>
        <dbReference type="SAM" id="Phobius"/>
    </source>
</evidence>
<keyword evidence="7" id="KW-1185">Reference proteome</keyword>
<feature type="transmembrane region" description="Helical" evidence="5">
    <location>
        <begin position="154"/>
        <end position="173"/>
    </location>
</feature>